<dbReference type="Proteomes" id="UP001198182">
    <property type="component" value="Unassembled WGS sequence"/>
</dbReference>
<reference evidence="1" key="1">
    <citation type="submission" date="2021-10" db="EMBL/GenBank/DDBJ databases">
        <title>Anaerobic single-cell dispensing facilitates the cultivation of human gut bacteria.</title>
        <authorList>
            <person name="Afrizal A."/>
        </authorList>
    </citation>
    <scope>NUCLEOTIDE SEQUENCE</scope>
    <source>
        <strain evidence="1">CLA-AA-H215</strain>
    </source>
</reference>
<evidence type="ECO:0000313" key="1">
    <source>
        <dbReference type="EMBL" id="MCC2232066.1"/>
    </source>
</evidence>
<name>A0AAE3EDU4_9FIRM</name>
<dbReference type="Pfam" id="PF20092">
    <property type="entry name" value="DUF6483"/>
    <property type="match status" value="1"/>
</dbReference>
<keyword evidence="2" id="KW-1185">Reference proteome</keyword>
<organism evidence="1 2">
    <name type="scientific">Hominifimenecus microfluidus</name>
    <dbReference type="NCBI Taxonomy" id="2885348"/>
    <lineage>
        <taxon>Bacteria</taxon>
        <taxon>Bacillati</taxon>
        <taxon>Bacillota</taxon>
        <taxon>Clostridia</taxon>
        <taxon>Lachnospirales</taxon>
        <taxon>Lachnospiraceae</taxon>
        <taxon>Hominifimenecus</taxon>
    </lineage>
</organism>
<proteinExistence type="predicted"/>
<sequence length="127" mass="14958">MLRQDYITRMVQEMVRMLLKLMFGIEAESPDLEMFRDAQARERTERLLMLADEGRIDEAENELSDILESCVPEHMQTGLLFYWHLNEKDDAFLETHDFSREEIRDGLEQVVKDSGMADLADAFLEIR</sequence>
<dbReference type="RefSeq" id="WP_308454551.1">
    <property type="nucleotide sequence ID" value="NZ_JAJEQR010000049.1"/>
</dbReference>
<comment type="caution">
    <text evidence="1">The sequence shown here is derived from an EMBL/GenBank/DDBJ whole genome shotgun (WGS) entry which is preliminary data.</text>
</comment>
<accession>A0AAE3EDU4</accession>
<evidence type="ECO:0000313" key="2">
    <source>
        <dbReference type="Proteomes" id="UP001198182"/>
    </source>
</evidence>
<dbReference type="InterPro" id="IPR045507">
    <property type="entry name" value="DUF6483"/>
</dbReference>
<protein>
    <submittedName>
        <fullName evidence="1">DUF6483 family protein</fullName>
    </submittedName>
</protein>
<gene>
    <name evidence="1" type="ORF">LKD81_13850</name>
</gene>
<dbReference type="EMBL" id="JAJEQR010000049">
    <property type="protein sequence ID" value="MCC2232066.1"/>
    <property type="molecule type" value="Genomic_DNA"/>
</dbReference>
<dbReference type="AlphaFoldDB" id="A0AAE3EDU4"/>